<dbReference type="PROSITE" id="PS00870">
    <property type="entry name" value="CLPAB_1"/>
    <property type="match status" value="1"/>
</dbReference>
<evidence type="ECO:0000256" key="4">
    <source>
        <dbReference type="ARBA" id="ARBA00022840"/>
    </source>
</evidence>
<evidence type="ECO:0000256" key="5">
    <source>
        <dbReference type="ARBA" id="ARBA00023186"/>
    </source>
</evidence>
<comment type="similarity">
    <text evidence="1 7">Belongs to the ClpA/ClpB family.</text>
</comment>
<proteinExistence type="inferred from homology"/>
<dbReference type="GO" id="GO:0034605">
    <property type="term" value="P:cellular response to heat"/>
    <property type="evidence" value="ECO:0007669"/>
    <property type="project" value="TreeGrafter"/>
</dbReference>
<name>A0A7W6EG20_9HYPH</name>
<dbReference type="InterPro" id="IPR019489">
    <property type="entry name" value="Clp_ATPase_C"/>
</dbReference>
<dbReference type="InterPro" id="IPR036628">
    <property type="entry name" value="Clp_N_dom_sf"/>
</dbReference>
<dbReference type="Pfam" id="PF17871">
    <property type="entry name" value="AAA_lid_9"/>
    <property type="match status" value="1"/>
</dbReference>
<evidence type="ECO:0000256" key="8">
    <source>
        <dbReference type="SAM" id="MobiDB-lite"/>
    </source>
</evidence>
<evidence type="ECO:0000256" key="1">
    <source>
        <dbReference type="ARBA" id="ARBA00008675"/>
    </source>
</evidence>
<dbReference type="Gene3D" id="1.10.8.60">
    <property type="match status" value="2"/>
</dbReference>
<dbReference type="SMART" id="SM01086">
    <property type="entry name" value="ClpB_D2-small"/>
    <property type="match status" value="1"/>
</dbReference>
<dbReference type="InterPro" id="IPR050130">
    <property type="entry name" value="ClpA_ClpB"/>
</dbReference>
<dbReference type="PANTHER" id="PTHR11638">
    <property type="entry name" value="ATP-DEPENDENT CLP PROTEASE"/>
    <property type="match status" value="1"/>
</dbReference>
<dbReference type="EMBL" id="JACICC010000001">
    <property type="protein sequence ID" value="MBB3808657.1"/>
    <property type="molecule type" value="Genomic_DNA"/>
</dbReference>
<dbReference type="PRINTS" id="PR00300">
    <property type="entry name" value="CLPPROTEASEA"/>
</dbReference>
<dbReference type="GO" id="GO:0008233">
    <property type="term" value="F:peptidase activity"/>
    <property type="evidence" value="ECO:0007669"/>
    <property type="project" value="UniProtKB-KW"/>
</dbReference>
<dbReference type="SUPFAM" id="SSF81923">
    <property type="entry name" value="Double Clp-N motif"/>
    <property type="match status" value="1"/>
</dbReference>
<dbReference type="InterPro" id="IPR013461">
    <property type="entry name" value="ClpA"/>
</dbReference>
<protein>
    <submittedName>
        <fullName evidence="10">ATP-dependent Clp protease ATP-binding subunit ClpA</fullName>
    </submittedName>
</protein>
<dbReference type="FunFam" id="3.40.50.300:FF:000010">
    <property type="entry name" value="Chaperone clpB 1, putative"/>
    <property type="match status" value="1"/>
</dbReference>
<evidence type="ECO:0000256" key="3">
    <source>
        <dbReference type="ARBA" id="ARBA00022741"/>
    </source>
</evidence>
<dbReference type="SUPFAM" id="SSF52540">
    <property type="entry name" value="P-loop containing nucleoside triphosphate hydrolases"/>
    <property type="match status" value="2"/>
</dbReference>
<keyword evidence="10" id="KW-0645">Protease</keyword>
<dbReference type="GO" id="GO:0043335">
    <property type="term" value="P:protein unfolding"/>
    <property type="evidence" value="ECO:0007669"/>
    <property type="project" value="InterPro"/>
</dbReference>
<dbReference type="Pfam" id="PF00004">
    <property type="entry name" value="AAA"/>
    <property type="match status" value="1"/>
</dbReference>
<dbReference type="PROSITE" id="PS51903">
    <property type="entry name" value="CLP_R"/>
    <property type="match status" value="1"/>
</dbReference>
<evidence type="ECO:0000259" key="9">
    <source>
        <dbReference type="PROSITE" id="PS51903"/>
    </source>
</evidence>
<dbReference type="InterPro" id="IPR018368">
    <property type="entry name" value="ClpA/B_CS1"/>
</dbReference>
<dbReference type="InterPro" id="IPR001270">
    <property type="entry name" value="ClpA/B"/>
</dbReference>
<dbReference type="GO" id="GO:0005524">
    <property type="term" value="F:ATP binding"/>
    <property type="evidence" value="ECO:0007669"/>
    <property type="project" value="UniProtKB-KW"/>
</dbReference>
<feature type="domain" description="Clp R" evidence="9">
    <location>
        <begin position="1"/>
        <end position="148"/>
    </location>
</feature>
<dbReference type="GO" id="GO:0005737">
    <property type="term" value="C:cytoplasm"/>
    <property type="evidence" value="ECO:0007669"/>
    <property type="project" value="TreeGrafter"/>
</dbReference>
<dbReference type="Gene3D" id="1.10.1780.10">
    <property type="entry name" value="Clp, N-terminal domain"/>
    <property type="match status" value="1"/>
</dbReference>
<dbReference type="InterPro" id="IPR003593">
    <property type="entry name" value="AAA+_ATPase"/>
</dbReference>
<dbReference type="AlphaFoldDB" id="A0A7W6EG20"/>
<dbReference type="InterPro" id="IPR004176">
    <property type="entry name" value="Clp_R_N"/>
</dbReference>
<keyword evidence="5 7" id="KW-0143">Chaperone</keyword>
<dbReference type="GO" id="GO:0016887">
    <property type="term" value="F:ATP hydrolysis activity"/>
    <property type="evidence" value="ECO:0007669"/>
    <property type="project" value="InterPro"/>
</dbReference>
<gene>
    <name evidence="10" type="ORF">FHS81_000711</name>
</gene>
<dbReference type="SMART" id="SM00382">
    <property type="entry name" value="AAA"/>
    <property type="match status" value="2"/>
</dbReference>
<reference evidence="10 11" key="1">
    <citation type="submission" date="2020-08" db="EMBL/GenBank/DDBJ databases">
        <title>Genomic Encyclopedia of Type Strains, Phase IV (KMG-IV): sequencing the most valuable type-strain genomes for metagenomic binning, comparative biology and taxonomic classification.</title>
        <authorList>
            <person name="Goeker M."/>
        </authorList>
    </citation>
    <scope>NUCLEOTIDE SEQUENCE [LARGE SCALE GENOMIC DNA]</scope>
    <source>
        <strain evidence="10 11">DSM 28760</strain>
    </source>
</reference>
<dbReference type="InterPro" id="IPR028299">
    <property type="entry name" value="ClpA/B_CS2"/>
</dbReference>
<keyword evidence="3 7" id="KW-0547">Nucleotide-binding</keyword>
<dbReference type="Pfam" id="PF10431">
    <property type="entry name" value="ClpB_D2-small"/>
    <property type="match status" value="1"/>
</dbReference>
<dbReference type="CDD" id="cd19499">
    <property type="entry name" value="RecA-like_ClpB_Hsp104-like"/>
    <property type="match status" value="1"/>
</dbReference>
<dbReference type="InterPro" id="IPR027417">
    <property type="entry name" value="P-loop_NTPase"/>
</dbReference>
<keyword evidence="4 7" id="KW-0067">ATP-binding</keyword>
<comment type="caution">
    <text evidence="10">The sequence shown here is derived from an EMBL/GenBank/DDBJ whole genome shotgun (WGS) entry which is preliminary data.</text>
</comment>
<keyword evidence="10" id="KW-0378">Hydrolase</keyword>
<evidence type="ECO:0000313" key="10">
    <source>
        <dbReference type="EMBL" id="MBB3808657.1"/>
    </source>
</evidence>
<dbReference type="NCBIfam" id="TIGR02639">
    <property type="entry name" value="ClpA"/>
    <property type="match status" value="1"/>
</dbReference>
<evidence type="ECO:0000313" key="11">
    <source>
        <dbReference type="Proteomes" id="UP000537592"/>
    </source>
</evidence>
<feature type="region of interest" description="Disordered" evidence="8">
    <location>
        <begin position="147"/>
        <end position="179"/>
    </location>
</feature>
<accession>A0A7W6EG20</accession>
<keyword evidence="2 6" id="KW-0677">Repeat</keyword>
<dbReference type="GO" id="GO:0006508">
    <property type="term" value="P:proteolysis"/>
    <property type="evidence" value="ECO:0007669"/>
    <property type="project" value="UniProtKB-KW"/>
</dbReference>
<evidence type="ECO:0000256" key="2">
    <source>
        <dbReference type="ARBA" id="ARBA00022737"/>
    </source>
</evidence>
<dbReference type="Gene3D" id="3.40.50.300">
    <property type="entry name" value="P-loop containing nucleotide triphosphate hydrolases"/>
    <property type="match status" value="2"/>
</dbReference>
<keyword evidence="11" id="KW-1185">Reference proteome</keyword>
<dbReference type="InterPro" id="IPR041546">
    <property type="entry name" value="ClpA/ClpB_AAA_lid"/>
</dbReference>
<dbReference type="Pfam" id="PF07724">
    <property type="entry name" value="AAA_2"/>
    <property type="match status" value="1"/>
</dbReference>
<feature type="compositionally biased region" description="Low complexity" evidence="8">
    <location>
        <begin position="802"/>
        <end position="818"/>
    </location>
</feature>
<dbReference type="Proteomes" id="UP000537592">
    <property type="component" value="Unassembled WGS sequence"/>
</dbReference>
<dbReference type="PANTHER" id="PTHR11638:SF111">
    <property type="entry name" value="ATP-DEPENDENT CLP PROTEASE ATP-BINDING SUBUNIT CLPA"/>
    <property type="match status" value="1"/>
</dbReference>
<dbReference type="PROSITE" id="PS00871">
    <property type="entry name" value="CLPAB_2"/>
    <property type="match status" value="1"/>
</dbReference>
<dbReference type="CDD" id="cd00009">
    <property type="entry name" value="AAA"/>
    <property type="match status" value="1"/>
</dbReference>
<organism evidence="10 11">
    <name type="scientific">Pseudochelatococcus contaminans</name>
    <dbReference type="NCBI Taxonomy" id="1538103"/>
    <lineage>
        <taxon>Bacteria</taxon>
        <taxon>Pseudomonadati</taxon>
        <taxon>Pseudomonadota</taxon>
        <taxon>Alphaproteobacteria</taxon>
        <taxon>Hyphomicrobiales</taxon>
        <taxon>Chelatococcaceae</taxon>
        <taxon>Pseudochelatococcus</taxon>
    </lineage>
</organism>
<evidence type="ECO:0000256" key="7">
    <source>
        <dbReference type="RuleBase" id="RU004432"/>
    </source>
</evidence>
<dbReference type="FunFam" id="3.40.50.300:FF:000025">
    <property type="entry name" value="ATP-dependent Clp protease subunit"/>
    <property type="match status" value="1"/>
</dbReference>
<feature type="region of interest" description="Disordered" evidence="8">
    <location>
        <begin position="760"/>
        <end position="884"/>
    </location>
</feature>
<evidence type="ECO:0000256" key="6">
    <source>
        <dbReference type="PROSITE-ProRule" id="PRU01251"/>
    </source>
</evidence>
<dbReference type="InterPro" id="IPR003959">
    <property type="entry name" value="ATPase_AAA_core"/>
</dbReference>
<sequence length="884" mass="96688">MPTFSRSLEQALHRALAFANERQHEYATLEHLLLALIDDQDAAAVMRACNVDIDALRRNLVEYVDGELANLITAGREDSKPTAGFQRVIQRAVIHVQSSGREEVTGANVLVAIFAERESHAAYFLQEQDMTRYDAVNYISHGIAKRPGVTEARPPRGADEEVEPRAQPNEEGDGRGKKKSDALEAYCVNLNRKAKDGRIDPLIGRGPEVQRTIQVLCRRQKNNPLLVGDPGVGKTAIAEGLARKIVTGDVPDVLKDATVFALDMGTLLAGTRYRGDFEERLKQVMKEVEAHPNAIIFIDEIHTVIGAGATSGGAMDASNLLKPALASGALRCIGSTTYKEYRQYFEKDRALVRRFQKIDVNEPSVPDTIEIVKGLKPYFEEFHKLRYTNDAIKAAVELSARYIHDRKLPDKAIDVIDETGASQMLLPPSRRKKTIGTREIEATIATMARIPAKTVSKDDAEVLAHLKETLERVVYGQDAAIEALSSSIKLARAGLRDGEKPIGSYLFAGPTGVGKTEVARQLANALGVEMLRFDMSEYMERHTISRLIGAPPGYVGFDQGGLLTDGVDQHPHCVLLLDEIEKAHPDLYNILLQVMDHGKLTDHNGKQVNFRNVILIMTTNAGASDLAKQAFGFTRTRREGDDQEAISRLFTPEFRNRLDAVISFGHLPKEVIAKVVDKFVIQLETQLAERNVTIELSDEAREWLVENGYDEAMGARPLGRLIQTTIKTPLADAVLFGLLRNGGVVRVVVKEEEGIRSLALDYPQEPATPQPEKSVKKAVSRKRGSDDSDAGGDAAPNDVDDPGPSGVDDSGDPPAGAPSKRRTPSAKADAGEEPTPAKPRRSRKTAKTADISETPASGPIDEKGQTDKAAPAIRTVPKVPLTRS</sequence>
<dbReference type="Pfam" id="PF02861">
    <property type="entry name" value="Clp_N"/>
    <property type="match status" value="1"/>
</dbReference>